<evidence type="ECO:0000256" key="9">
    <source>
        <dbReference type="ARBA" id="ARBA00049401"/>
    </source>
</evidence>
<evidence type="ECO:0000256" key="5">
    <source>
        <dbReference type="ARBA" id="ARBA00022643"/>
    </source>
</evidence>
<evidence type="ECO:0000256" key="3">
    <source>
        <dbReference type="ARBA" id="ARBA00022575"/>
    </source>
</evidence>
<keyword evidence="11" id="KW-1185">Reference proteome</keyword>
<dbReference type="Proteomes" id="UP001595711">
    <property type="component" value="Unassembled WGS sequence"/>
</dbReference>
<dbReference type="RefSeq" id="WP_379722997.1">
    <property type="nucleotide sequence ID" value="NZ_JBHRYJ010000001.1"/>
</dbReference>
<accession>A0ABV7VCG3</accession>
<organism evidence="10 11">
    <name type="scientific">Ferrovibrio xuzhouensis</name>
    <dbReference type="NCBI Taxonomy" id="1576914"/>
    <lineage>
        <taxon>Bacteria</taxon>
        <taxon>Pseudomonadati</taxon>
        <taxon>Pseudomonadota</taxon>
        <taxon>Alphaproteobacteria</taxon>
        <taxon>Rhodospirillales</taxon>
        <taxon>Rhodospirillaceae</taxon>
        <taxon>Ferrovibrio</taxon>
    </lineage>
</organism>
<evidence type="ECO:0000256" key="2">
    <source>
        <dbReference type="ARBA" id="ARBA00009881"/>
    </source>
</evidence>
<comment type="catalytic activity">
    <reaction evidence="9">
        <text>3 propionate 3-nitronate + 3 O2 + H2O = 3 3-oxopropanoate + 2 nitrate + nitrite + H2O2 + 3 H(+)</text>
        <dbReference type="Rhea" id="RHEA:57332"/>
        <dbReference type="ChEBI" id="CHEBI:15377"/>
        <dbReference type="ChEBI" id="CHEBI:15378"/>
        <dbReference type="ChEBI" id="CHEBI:15379"/>
        <dbReference type="ChEBI" id="CHEBI:16240"/>
        <dbReference type="ChEBI" id="CHEBI:16301"/>
        <dbReference type="ChEBI" id="CHEBI:17632"/>
        <dbReference type="ChEBI" id="CHEBI:33190"/>
        <dbReference type="ChEBI" id="CHEBI:136067"/>
    </reaction>
</comment>
<dbReference type="EMBL" id="JBHRYJ010000001">
    <property type="protein sequence ID" value="MFC3675090.1"/>
    <property type="molecule type" value="Genomic_DNA"/>
</dbReference>
<dbReference type="InterPro" id="IPR013785">
    <property type="entry name" value="Aldolase_TIM"/>
</dbReference>
<evidence type="ECO:0000256" key="1">
    <source>
        <dbReference type="ARBA" id="ARBA00001917"/>
    </source>
</evidence>
<keyword evidence="5" id="KW-0288">FMN</keyword>
<comment type="cofactor">
    <cofactor evidence="1">
        <name>FMN</name>
        <dbReference type="ChEBI" id="CHEBI:58210"/>
    </cofactor>
</comment>
<dbReference type="Gene3D" id="3.20.20.70">
    <property type="entry name" value="Aldolase class I"/>
    <property type="match status" value="1"/>
</dbReference>
<dbReference type="PANTHER" id="PTHR42747:SF3">
    <property type="entry name" value="NITRONATE MONOOXYGENASE-RELATED"/>
    <property type="match status" value="1"/>
</dbReference>
<sequence>MPNALCRRLGIAHPVLLAPMAGEASKPALATAVSNAGGLGTLGCGYMTPQVVRDTIRAIRAASDKPFGINLFLPLNWTADPAKMAAYRGMLAAAHADLGIAEPDIPNKFEESFIEQFAVVLDEVPPVFSCTFGIPKPDEIAALKARNILVVGTATTVAEAKALEAAGVDAIAAQGAEAGGHRGSFLAPVEQSMIGTMALVPQIVSATGLPVIAAGGITDGRGVAAALCLGAQAAAVGTGFLLADEAGLNQAYRTALQGEGVHDTTLTRAFSGRSARGIRNAFLEKLAGSGDDIPDYPVANAMSRGMRAAAAKAGRAEYLSLWAGQAAGLARAAPAAEILQRIMAEARAALVQDL</sequence>
<evidence type="ECO:0000313" key="10">
    <source>
        <dbReference type="EMBL" id="MFC3675090.1"/>
    </source>
</evidence>
<evidence type="ECO:0000256" key="4">
    <source>
        <dbReference type="ARBA" id="ARBA00022630"/>
    </source>
</evidence>
<proteinExistence type="inferred from homology"/>
<evidence type="ECO:0000313" key="11">
    <source>
        <dbReference type="Proteomes" id="UP001595711"/>
    </source>
</evidence>
<evidence type="ECO:0000256" key="8">
    <source>
        <dbReference type="ARBA" id="ARBA00031155"/>
    </source>
</evidence>
<evidence type="ECO:0000256" key="6">
    <source>
        <dbReference type="ARBA" id="ARBA00023002"/>
    </source>
</evidence>
<keyword evidence="6 10" id="KW-0560">Oxidoreductase</keyword>
<dbReference type="SUPFAM" id="SSF51412">
    <property type="entry name" value="Inosine monophosphate dehydrogenase (IMPDH)"/>
    <property type="match status" value="1"/>
</dbReference>
<keyword evidence="7" id="KW-0503">Monooxygenase</keyword>
<dbReference type="CDD" id="cd04730">
    <property type="entry name" value="NPD_like"/>
    <property type="match status" value="1"/>
</dbReference>
<dbReference type="Pfam" id="PF03060">
    <property type="entry name" value="NMO"/>
    <property type="match status" value="1"/>
</dbReference>
<keyword evidence="4" id="KW-0285">Flavoprotein</keyword>
<name>A0ABV7VCG3_9PROT</name>
<dbReference type="PANTHER" id="PTHR42747">
    <property type="entry name" value="NITRONATE MONOOXYGENASE-RELATED"/>
    <property type="match status" value="1"/>
</dbReference>
<gene>
    <name evidence="10" type="ORF">ACFOOQ_06030</name>
</gene>
<reference evidence="11" key="1">
    <citation type="journal article" date="2019" name="Int. J. Syst. Evol. Microbiol.">
        <title>The Global Catalogue of Microorganisms (GCM) 10K type strain sequencing project: providing services to taxonomists for standard genome sequencing and annotation.</title>
        <authorList>
            <consortium name="The Broad Institute Genomics Platform"/>
            <consortium name="The Broad Institute Genome Sequencing Center for Infectious Disease"/>
            <person name="Wu L."/>
            <person name="Ma J."/>
        </authorList>
    </citation>
    <scope>NUCLEOTIDE SEQUENCE [LARGE SCALE GENOMIC DNA]</scope>
    <source>
        <strain evidence="11">KCTC 42182</strain>
    </source>
</reference>
<comment type="similarity">
    <text evidence="2">Belongs to the nitronate monooxygenase family. NMO class I subfamily.</text>
</comment>
<comment type="caution">
    <text evidence="10">The sequence shown here is derived from an EMBL/GenBank/DDBJ whole genome shotgun (WGS) entry which is preliminary data.</text>
</comment>
<keyword evidence="3" id="KW-0216">Detoxification</keyword>
<dbReference type="GO" id="GO:0016491">
    <property type="term" value="F:oxidoreductase activity"/>
    <property type="evidence" value="ECO:0007669"/>
    <property type="project" value="UniProtKB-KW"/>
</dbReference>
<protein>
    <recommendedName>
        <fullName evidence="8">Propionate 3-nitronate monooxygenase</fullName>
    </recommendedName>
</protein>
<dbReference type="InterPro" id="IPR004136">
    <property type="entry name" value="NMO"/>
</dbReference>
<evidence type="ECO:0000256" key="7">
    <source>
        <dbReference type="ARBA" id="ARBA00023033"/>
    </source>
</evidence>